<accession>A0A4P5ZBY3</accession>
<feature type="transmembrane region" description="Helical" evidence="1">
    <location>
        <begin position="5"/>
        <end position="21"/>
    </location>
</feature>
<evidence type="ECO:0000313" key="2">
    <source>
        <dbReference type="EMBL" id="GDZ92983.1"/>
    </source>
</evidence>
<keyword evidence="1" id="KW-0472">Membrane</keyword>
<dbReference type="Proteomes" id="UP000299794">
    <property type="component" value="Unassembled WGS sequence"/>
</dbReference>
<feature type="transmembrane region" description="Helical" evidence="1">
    <location>
        <begin position="27"/>
        <end position="45"/>
    </location>
</feature>
<organism evidence="2 3">
    <name type="scientific">Planktothrix agardhii CCAP 1459/11A</name>
    <dbReference type="NCBI Taxonomy" id="282420"/>
    <lineage>
        <taxon>Bacteria</taxon>
        <taxon>Bacillati</taxon>
        <taxon>Cyanobacteriota</taxon>
        <taxon>Cyanophyceae</taxon>
        <taxon>Oscillatoriophycideae</taxon>
        <taxon>Oscillatoriales</taxon>
        <taxon>Microcoleaceae</taxon>
        <taxon>Planktothrix</taxon>
    </lineage>
</organism>
<name>A0A4P5ZBY3_PLAAG</name>
<evidence type="ECO:0000313" key="3">
    <source>
        <dbReference type="Proteomes" id="UP000299794"/>
    </source>
</evidence>
<evidence type="ECO:0000256" key="1">
    <source>
        <dbReference type="SAM" id="Phobius"/>
    </source>
</evidence>
<reference evidence="3" key="1">
    <citation type="submission" date="2019-02" db="EMBL/GenBank/DDBJ databases">
        <title>Draft genome sequence of Planktothrix agardhii NIES-905.</title>
        <authorList>
            <person name="Yamaguchi H."/>
            <person name="Suzuki S."/>
            <person name="Kawachi M."/>
        </authorList>
    </citation>
    <scope>NUCLEOTIDE SEQUENCE [LARGE SCALE GENOMIC DNA]</scope>
    <source>
        <strain evidence="3">CCAP 1459/11A</strain>
    </source>
</reference>
<dbReference type="RefSeq" id="WP_141293532.1">
    <property type="nucleotide sequence ID" value="NZ_BJCD01000031.1"/>
</dbReference>
<dbReference type="AlphaFoldDB" id="A0A4P5ZBY3"/>
<gene>
    <name evidence="2" type="ORF">PA905_08160</name>
</gene>
<keyword evidence="1" id="KW-0812">Transmembrane</keyword>
<proteinExistence type="predicted"/>
<dbReference type="EMBL" id="BJCD01000031">
    <property type="protein sequence ID" value="GDZ92983.1"/>
    <property type="molecule type" value="Genomic_DNA"/>
</dbReference>
<protein>
    <submittedName>
        <fullName evidence="2">Uncharacterized protein</fullName>
    </submittedName>
</protein>
<sequence length="61" mass="6806">MKPKQIVYTVAAISIVGSFLLTTQNPALELSFLVGFLLAILTKGIRKRRLNQAHVIQLQDQ</sequence>
<comment type="caution">
    <text evidence="2">The sequence shown here is derived from an EMBL/GenBank/DDBJ whole genome shotgun (WGS) entry which is preliminary data.</text>
</comment>
<keyword evidence="1" id="KW-1133">Transmembrane helix</keyword>